<comment type="caution">
    <text evidence="1">The sequence shown here is derived from an EMBL/GenBank/DDBJ whole genome shotgun (WGS) entry which is preliminary data.</text>
</comment>
<proteinExistence type="predicted"/>
<organism evidence="1 2">
    <name type="scientific">candidate division WOR-3 bacterium RBG_13_43_14</name>
    <dbReference type="NCBI Taxonomy" id="1802590"/>
    <lineage>
        <taxon>Bacteria</taxon>
        <taxon>Bacteria division WOR-3</taxon>
    </lineage>
</organism>
<protein>
    <submittedName>
        <fullName evidence="1">Uncharacterized protein</fullName>
    </submittedName>
</protein>
<gene>
    <name evidence="1" type="ORF">A2Y85_00770</name>
</gene>
<dbReference type="Proteomes" id="UP000177025">
    <property type="component" value="Unassembled WGS sequence"/>
</dbReference>
<sequence>MRRNCLFLIITFLLLYCGHKAGPISKDRLKPKLLKVTVFNRTQFQCTFSEPVDTLQINADAFVISAAAETLKILIAYPSLSAAEIMFATEPIQAIEYQISGYVFDTAMNKGNFIKKFKGTNLPDTIKPSVHKYPRGKGFTAIDLIFSEAIDTTRSGFYILPKLEHGVTWLDLRRCSLDPLMDGQWMLDSVSYYLYSSDRVFDLNHNPLKNFLTIFTPDTAYQPFFLEGKATLNDTLLNEGIAVLFRDEAIGIAIISQGIFKFEVRDSLPFQVTVLADQYSGSGEVVIGGENNIELTAKKIDLDDIIH</sequence>
<dbReference type="AlphaFoldDB" id="A0A1F4U3Z4"/>
<name>A0A1F4U3Z4_UNCW3</name>
<accession>A0A1F4U3Z4</accession>
<evidence type="ECO:0000313" key="1">
    <source>
        <dbReference type="EMBL" id="OGC39632.1"/>
    </source>
</evidence>
<evidence type="ECO:0000313" key="2">
    <source>
        <dbReference type="Proteomes" id="UP000177025"/>
    </source>
</evidence>
<dbReference type="EMBL" id="MEUM01000134">
    <property type="protein sequence ID" value="OGC39632.1"/>
    <property type="molecule type" value="Genomic_DNA"/>
</dbReference>
<reference evidence="1 2" key="1">
    <citation type="journal article" date="2016" name="Nat. Commun.">
        <title>Thousands of microbial genomes shed light on interconnected biogeochemical processes in an aquifer system.</title>
        <authorList>
            <person name="Anantharaman K."/>
            <person name="Brown C.T."/>
            <person name="Hug L.A."/>
            <person name="Sharon I."/>
            <person name="Castelle C.J."/>
            <person name="Probst A.J."/>
            <person name="Thomas B.C."/>
            <person name="Singh A."/>
            <person name="Wilkins M.J."/>
            <person name="Karaoz U."/>
            <person name="Brodie E.L."/>
            <person name="Williams K.H."/>
            <person name="Hubbard S.S."/>
            <person name="Banfield J.F."/>
        </authorList>
    </citation>
    <scope>NUCLEOTIDE SEQUENCE [LARGE SCALE GENOMIC DNA]</scope>
</reference>